<sequence length="67" mass="7692">MAAMTLTNFLFESMIKLTLVFKEGGGRTLDDGYQFEDIHKDGLDKYTKLGSYKILDKNIKTLKDIKE</sequence>
<proteinExistence type="predicted"/>
<accession>A0A9R1CBN4</accession>
<name>A0A9R1CBN4_9BACT</name>
<keyword evidence="2" id="KW-1185">Reference proteome</keyword>
<reference evidence="1" key="1">
    <citation type="journal article" date="2022" name="Int. J. Syst. Evol. Microbiol.">
        <title>Prevotella lacticifex sp. nov., isolated from the rumen of cows.</title>
        <authorList>
            <person name="Shinkai T."/>
            <person name="Ikeyama N."/>
            <person name="Kumagai M."/>
            <person name="Ohmori H."/>
            <person name="Sakamoto M."/>
            <person name="Ohkuma M."/>
            <person name="Mitsumori M."/>
        </authorList>
    </citation>
    <scope>NUCLEOTIDE SEQUENCE</scope>
    <source>
        <strain evidence="1">R5076</strain>
    </source>
</reference>
<organism evidence="1 2">
    <name type="scientific">Prevotella lacticifex</name>
    <dbReference type="NCBI Taxonomy" id="2854755"/>
    <lineage>
        <taxon>Bacteria</taxon>
        <taxon>Pseudomonadati</taxon>
        <taxon>Bacteroidota</taxon>
        <taxon>Bacteroidia</taxon>
        <taxon>Bacteroidales</taxon>
        <taxon>Prevotellaceae</taxon>
        <taxon>Prevotella</taxon>
    </lineage>
</organism>
<comment type="caution">
    <text evidence="1">The sequence shown here is derived from an EMBL/GenBank/DDBJ whole genome shotgun (WGS) entry which is preliminary data.</text>
</comment>
<dbReference type="AlphaFoldDB" id="A0A9R1CBN4"/>
<dbReference type="EMBL" id="BPUB01000002">
    <property type="protein sequence ID" value="GJG59620.1"/>
    <property type="molecule type" value="Genomic_DNA"/>
</dbReference>
<gene>
    <name evidence="1" type="ORF">PRLR5076_24710</name>
</gene>
<protein>
    <submittedName>
        <fullName evidence="1">Uncharacterized protein</fullName>
    </submittedName>
</protein>
<dbReference type="Proteomes" id="UP000825483">
    <property type="component" value="Unassembled WGS sequence"/>
</dbReference>
<evidence type="ECO:0000313" key="2">
    <source>
        <dbReference type="Proteomes" id="UP000825483"/>
    </source>
</evidence>
<evidence type="ECO:0000313" key="1">
    <source>
        <dbReference type="EMBL" id="GJG59620.1"/>
    </source>
</evidence>